<keyword evidence="8" id="KW-1185">Reference proteome</keyword>
<evidence type="ECO:0000256" key="5">
    <source>
        <dbReference type="PIRSR" id="PIRSR001399-2"/>
    </source>
</evidence>
<keyword evidence="1 3" id="KW-0672">Quinate metabolism</keyword>
<dbReference type="InterPro" id="IPR036441">
    <property type="entry name" value="DHquinase_II_sf"/>
</dbReference>
<dbReference type="PROSITE" id="PS01029">
    <property type="entry name" value="DEHYDROQUINASE_II"/>
    <property type="match status" value="1"/>
</dbReference>
<feature type="active site" description="Proton acceptor" evidence="3 4">
    <location>
        <position position="24"/>
    </location>
</feature>
<comment type="catalytic activity">
    <reaction evidence="3">
        <text>3-dehydroquinate = 3-dehydroshikimate + H2O</text>
        <dbReference type="Rhea" id="RHEA:21096"/>
        <dbReference type="ChEBI" id="CHEBI:15377"/>
        <dbReference type="ChEBI" id="CHEBI:16630"/>
        <dbReference type="ChEBI" id="CHEBI:32364"/>
        <dbReference type="EC" id="4.2.1.10"/>
    </reaction>
</comment>
<gene>
    <name evidence="3" type="primary">qutE</name>
    <name evidence="7" type="ORF">C8A00DRAFT_15425</name>
</gene>
<comment type="caution">
    <text evidence="7">The sequence shown here is derived from an EMBL/GenBank/DDBJ whole genome shotgun (WGS) entry which is preliminary data.</text>
</comment>
<comment type="pathway">
    <text evidence="3">Aromatic compound metabolism; 3,4-dihydroxybenzoate biosynthesis; 3,4-dihydroxybenzoate from 3-dehydroquinate: step 1/2.</text>
</comment>
<dbReference type="GO" id="GO:0019631">
    <property type="term" value="P:quinate catabolic process"/>
    <property type="evidence" value="ECO:0007669"/>
    <property type="project" value="TreeGrafter"/>
</dbReference>
<feature type="binding site" evidence="3 5">
    <location>
        <position position="129"/>
    </location>
    <ligand>
        <name>substrate</name>
    </ligand>
</feature>
<reference evidence="7" key="2">
    <citation type="submission" date="2023-05" db="EMBL/GenBank/DDBJ databases">
        <authorList>
            <consortium name="Lawrence Berkeley National Laboratory"/>
            <person name="Steindorff A."/>
            <person name="Hensen N."/>
            <person name="Bonometti L."/>
            <person name="Westerberg I."/>
            <person name="Brannstrom I.O."/>
            <person name="Guillou S."/>
            <person name="Cros-Aarteil S."/>
            <person name="Calhoun S."/>
            <person name="Haridas S."/>
            <person name="Kuo A."/>
            <person name="Mondo S."/>
            <person name="Pangilinan J."/>
            <person name="Riley R."/>
            <person name="Labutti K."/>
            <person name="Andreopoulos B."/>
            <person name="Lipzen A."/>
            <person name="Chen C."/>
            <person name="Yanf M."/>
            <person name="Daum C."/>
            <person name="Ng V."/>
            <person name="Clum A."/>
            <person name="Ohm R."/>
            <person name="Martin F."/>
            <person name="Silar P."/>
            <person name="Natvig D."/>
            <person name="Lalanne C."/>
            <person name="Gautier V."/>
            <person name="Ament-Velasquez S.L."/>
            <person name="Kruys A."/>
            <person name="Hutchinson M.I."/>
            <person name="Powell A.J."/>
            <person name="Barry K."/>
            <person name="Miller A.N."/>
            <person name="Grigoriev I.V."/>
            <person name="Debuchy R."/>
            <person name="Gladieux P."/>
            <person name="Thoren M.H."/>
            <person name="Johannesson H."/>
        </authorList>
    </citation>
    <scope>NUCLEOTIDE SEQUENCE</scope>
    <source>
        <strain evidence="7">CBS 538.74</strain>
    </source>
</reference>
<evidence type="ECO:0000313" key="7">
    <source>
        <dbReference type="EMBL" id="KAK4153360.1"/>
    </source>
</evidence>
<dbReference type="NCBIfam" id="TIGR01088">
    <property type="entry name" value="aroQ"/>
    <property type="match status" value="1"/>
</dbReference>
<dbReference type="Proteomes" id="UP001302745">
    <property type="component" value="Unassembled WGS sequence"/>
</dbReference>
<dbReference type="NCBIfam" id="NF003807">
    <property type="entry name" value="PRK05395.1-4"/>
    <property type="match status" value="1"/>
</dbReference>
<evidence type="ECO:0000256" key="6">
    <source>
        <dbReference type="PIRSR" id="PIRSR001399-3"/>
    </source>
</evidence>
<dbReference type="AlphaFoldDB" id="A0AAN6VN46"/>
<comment type="function">
    <text evidence="3">Is involved in the catabolism of quinate. Allows the utilization of quinate as carbon source via the beta-ketoadipate pathway.</text>
</comment>
<feature type="binding site" evidence="3 5">
    <location>
        <begin position="119"/>
        <end position="120"/>
    </location>
    <ligand>
        <name>substrate</name>
    </ligand>
</feature>
<dbReference type="GO" id="GO:0003855">
    <property type="term" value="F:3-dehydroquinate dehydratase activity"/>
    <property type="evidence" value="ECO:0007669"/>
    <property type="project" value="UniProtKB-UniRule"/>
</dbReference>
<dbReference type="EC" id="4.2.1.10" evidence="3"/>
<feature type="active site" description="Proton donor" evidence="3 4">
    <location>
        <position position="118"/>
    </location>
</feature>
<evidence type="ECO:0000256" key="1">
    <source>
        <dbReference type="ARBA" id="ARBA00022911"/>
    </source>
</evidence>
<dbReference type="Gene3D" id="3.40.50.9100">
    <property type="entry name" value="Dehydroquinase, class II"/>
    <property type="match status" value="1"/>
</dbReference>
<dbReference type="Pfam" id="PF01220">
    <property type="entry name" value="DHquinase_II"/>
    <property type="match status" value="1"/>
</dbReference>
<feature type="site" description="Transition state stabilizer" evidence="3 6">
    <location>
        <position position="19"/>
    </location>
</feature>
<evidence type="ECO:0000256" key="2">
    <source>
        <dbReference type="ARBA" id="ARBA00023239"/>
    </source>
</evidence>
<accession>A0AAN6VN46</accession>
<name>A0AAN6VN46_9PEZI</name>
<evidence type="ECO:0000313" key="8">
    <source>
        <dbReference type="Proteomes" id="UP001302745"/>
    </source>
</evidence>
<dbReference type="InterPro" id="IPR018509">
    <property type="entry name" value="DHquinase_II_CS"/>
</dbReference>
<dbReference type="GO" id="GO:0046279">
    <property type="term" value="P:3,4-dihydroxybenzoate biosynthetic process"/>
    <property type="evidence" value="ECO:0007669"/>
    <property type="project" value="UniProtKB-UniRule"/>
</dbReference>
<dbReference type="NCBIfam" id="NF003806">
    <property type="entry name" value="PRK05395.1-3"/>
    <property type="match status" value="1"/>
</dbReference>
<dbReference type="PIRSF" id="PIRSF001399">
    <property type="entry name" value="DHquinase_II"/>
    <property type="match status" value="1"/>
</dbReference>
<evidence type="ECO:0000256" key="4">
    <source>
        <dbReference type="PIRSR" id="PIRSR001399-1"/>
    </source>
</evidence>
<sequence>MTRRILLINGPNLNLLGKREPHIYGSTTLPDIEKQARNQASSLGIELETFQSNHEGAIVDRIQEAAGWGPNAAASSSLDDVRGRKVSAIVINPGALTHTSVAIRDALSGVDIPFVEVHVSNVHAREPFRKHSHLSDKAVAVVCGMGVYGYTAAVEFAARHMKVVDEGGQ</sequence>
<comment type="subunit">
    <text evidence="3">Homododecamer. Adopts a ring-like structure, composed of an arrangement of two hexameric rings stacked on top of one another.</text>
</comment>
<comment type="similarity">
    <text evidence="3">Belongs to the type-II 3-dehydroquinase family.</text>
</comment>
<dbReference type="CDD" id="cd00466">
    <property type="entry name" value="DHQase_II"/>
    <property type="match status" value="1"/>
</dbReference>
<dbReference type="PANTHER" id="PTHR21272:SF5">
    <property type="entry name" value="CATABOLIC 3-DEHYDROQUINASE"/>
    <property type="match status" value="1"/>
</dbReference>
<dbReference type="HAMAP" id="MF_00169">
    <property type="entry name" value="AroQ"/>
    <property type="match status" value="1"/>
</dbReference>
<dbReference type="InterPro" id="IPR001874">
    <property type="entry name" value="DHquinase_II"/>
</dbReference>
<dbReference type="EMBL" id="MU856943">
    <property type="protein sequence ID" value="KAK4153360.1"/>
    <property type="molecule type" value="Genomic_DNA"/>
</dbReference>
<feature type="binding site" evidence="3 5">
    <location>
        <position position="105"/>
    </location>
    <ligand>
        <name>substrate</name>
    </ligand>
</feature>
<dbReference type="NCBIfam" id="NF003805">
    <property type="entry name" value="PRK05395.1-2"/>
    <property type="match status" value="1"/>
</dbReference>
<dbReference type="NCBIfam" id="NF003804">
    <property type="entry name" value="PRK05395.1-1"/>
    <property type="match status" value="1"/>
</dbReference>
<reference evidence="7" key="1">
    <citation type="journal article" date="2023" name="Mol. Phylogenet. Evol.">
        <title>Genome-scale phylogeny and comparative genomics of the fungal order Sordariales.</title>
        <authorList>
            <person name="Hensen N."/>
            <person name="Bonometti L."/>
            <person name="Westerberg I."/>
            <person name="Brannstrom I.O."/>
            <person name="Guillou S."/>
            <person name="Cros-Aarteil S."/>
            <person name="Calhoun S."/>
            <person name="Haridas S."/>
            <person name="Kuo A."/>
            <person name="Mondo S."/>
            <person name="Pangilinan J."/>
            <person name="Riley R."/>
            <person name="LaButti K."/>
            <person name="Andreopoulos B."/>
            <person name="Lipzen A."/>
            <person name="Chen C."/>
            <person name="Yan M."/>
            <person name="Daum C."/>
            <person name="Ng V."/>
            <person name="Clum A."/>
            <person name="Steindorff A."/>
            <person name="Ohm R.A."/>
            <person name="Martin F."/>
            <person name="Silar P."/>
            <person name="Natvig D.O."/>
            <person name="Lalanne C."/>
            <person name="Gautier V."/>
            <person name="Ament-Velasquez S.L."/>
            <person name="Kruys A."/>
            <person name="Hutchinson M.I."/>
            <person name="Powell A.J."/>
            <person name="Barry K."/>
            <person name="Miller A.N."/>
            <person name="Grigoriev I.V."/>
            <person name="Debuchy R."/>
            <person name="Gladieux P."/>
            <person name="Hiltunen Thoren M."/>
            <person name="Johannesson H."/>
        </authorList>
    </citation>
    <scope>NUCLEOTIDE SEQUENCE</scope>
    <source>
        <strain evidence="7">CBS 538.74</strain>
    </source>
</reference>
<protein>
    <recommendedName>
        <fullName evidence="3">Catabolic 3-dehydroquinase</fullName>
        <shortName evidence="3">cDHQase</shortName>
        <ecNumber evidence="3">4.2.1.10</ecNumber>
    </recommendedName>
    <alternativeName>
        <fullName evidence="3">3-dehydroquinate dehydratase</fullName>
    </alternativeName>
</protein>
<keyword evidence="2 3" id="KW-0456">Lyase</keyword>
<feature type="binding site" evidence="3 5">
    <location>
        <position position="98"/>
    </location>
    <ligand>
        <name>substrate</name>
    </ligand>
</feature>
<dbReference type="PANTHER" id="PTHR21272">
    <property type="entry name" value="CATABOLIC 3-DEHYDROQUINASE"/>
    <property type="match status" value="1"/>
</dbReference>
<organism evidence="7 8">
    <name type="scientific">Chaetomidium leptoderma</name>
    <dbReference type="NCBI Taxonomy" id="669021"/>
    <lineage>
        <taxon>Eukaryota</taxon>
        <taxon>Fungi</taxon>
        <taxon>Dikarya</taxon>
        <taxon>Ascomycota</taxon>
        <taxon>Pezizomycotina</taxon>
        <taxon>Sordariomycetes</taxon>
        <taxon>Sordariomycetidae</taxon>
        <taxon>Sordariales</taxon>
        <taxon>Chaetomiaceae</taxon>
        <taxon>Chaetomidium</taxon>
    </lineage>
</organism>
<proteinExistence type="inferred from homology"/>
<feature type="binding site" evidence="3 5">
    <location>
        <position position="92"/>
    </location>
    <ligand>
        <name>substrate</name>
    </ligand>
</feature>
<evidence type="ECO:0000256" key="3">
    <source>
        <dbReference type="HAMAP-Rule" id="MF_03136"/>
    </source>
</evidence>
<dbReference type="SUPFAM" id="SSF52304">
    <property type="entry name" value="Type II 3-dehydroquinate dehydratase"/>
    <property type="match status" value="1"/>
</dbReference>